<accession>R8BBI0</accession>
<dbReference type="GeneID" id="19328598"/>
<organism evidence="1 2">
    <name type="scientific">Phaeoacremonium minimum (strain UCR-PA7)</name>
    <name type="common">Esca disease fungus</name>
    <name type="synonym">Togninia minima</name>
    <dbReference type="NCBI Taxonomy" id="1286976"/>
    <lineage>
        <taxon>Eukaryota</taxon>
        <taxon>Fungi</taxon>
        <taxon>Dikarya</taxon>
        <taxon>Ascomycota</taxon>
        <taxon>Pezizomycotina</taxon>
        <taxon>Sordariomycetes</taxon>
        <taxon>Sordariomycetidae</taxon>
        <taxon>Togniniales</taxon>
        <taxon>Togniniaceae</taxon>
        <taxon>Phaeoacremonium</taxon>
    </lineage>
</organism>
<keyword evidence="2" id="KW-1185">Reference proteome</keyword>
<gene>
    <name evidence="1" type="ORF">UCRPA7_7807</name>
</gene>
<evidence type="ECO:0000313" key="2">
    <source>
        <dbReference type="Proteomes" id="UP000014074"/>
    </source>
</evidence>
<name>R8BBI0_PHAM7</name>
<sequence length="191" mass="21112">MPWTKLGTLKVCLFEDPDGVRYILQPKFTHLPRVSTSKPPGAGNYQPDMYWLLAGQALRYTGFEVVVDGETEAAWVLFDHEAARSYNAFLEIQNGQRRFADDQDVEDFVVDLVDPGQLFSGLLAGGEGEGLVFDAARIIASYRQLAKGIAWAHVTDMIQTSRCKILPEIQQAYEAAPTSESDAPAIPDEMG</sequence>
<protein>
    <submittedName>
        <fullName evidence="1">Uncharacterized protein</fullName>
    </submittedName>
</protein>
<dbReference type="Proteomes" id="UP000014074">
    <property type="component" value="Unassembled WGS sequence"/>
</dbReference>
<evidence type="ECO:0000313" key="1">
    <source>
        <dbReference type="EMBL" id="EON96693.1"/>
    </source>
</evidence>
<dbReference type="AlphaFoldDB" id="R8BBI0"/>
<dbReference type="HOGENOM" id="CLU_1422345_0_0_1"/>
<reference evidence="2" key="1">
    <citation type="journal article" date="2013" name="Genome Announc.">
        <title>Draft genome sequence of the ascomycete Phaeoacremonium aleophilum strain UCR-PA7, a causal agent of the esca disease complex in grapevines.</title>
        <authorList>
            <person name="Blanco-Ulate B."/>
            <person name="Rolshausen P."/>
            <person name="Cantu D."/>
        </authorList>
    </citation>
    <scope>NUCLEOTIDE SEQUENCE [LARGE SCALE GENOMIC DNA]</scope>
    <source>
        <strain evidence="2">UCR-PA7</strain>
    </source>
</reference>
<proteinExistence type="predicted"/>
<dbReference type="KEGG" id="tmn:UCRPA7_7807"/>
<dbReference type="EMBL" id="KB933324">
    <property type="protein sequence ID" value="EON96693.1"/>
    <property type="molecule type" value="Genomic_DNA"/>
</dbReference>
<dbReference type="RefSeq" id="XP_007918511.1">
    <property type="nucleotide sequence ID" value="XM_007920320.1"/>
</dbReference>